<reference evidence="1 2" key="1">
    <citation type="submission" date="2019-01" db="EMBL/GenBank/DDBJ databases">
        <authorList>
            <person name="Sayadi A."/>
        </authorList>
    </citation>
    <scope>NUCLEOTIDE SEQUENCE [LARGE SCALE GENOMIC DNA]</scope>
</reference>
<gene>
    <name evidence="1" type="ORF">CALMAC_LOCUS18369</name>
</gene>
<protein>
    <submittedName>
        <fullName evidence="1">Uncharacterized protein</fullName>
    </submittedName>
</protein>
<keyword evidence="2" id="KW-1185">Reference proteome</keyword>
<dbReference type="Proteomes" id="UP000410492">
    <property type="component" value="Unassembled WGS sequence"/>
</dbReference>
<dbReference type="EMBL" id="CAACVG010012758">
    <property type="protein sequence ID" value="VEN60787.1"/>
    <property type="molecule type" value="Genomic_DNA"/>
</dbReference>
<evidence type="ECO:0000313" key="2">
    <source>
        <dbReference type="Proteomes" id="UP000410492"/>
    </source>
</evidence>
<name>A0A653DLT3_CALMS</name>
<proteinExistence type="predicted"/>
<dbReference type="AlphaFoldDB" id="A0A653DLT3"/>
<evidence type="ECO:0000313" key="1">
    <source>
        <dbReference type="EMBL" id="VEN60787.1"/>
    </source>
</evidence>
<sequence length="35" mass="4292">MCCHYTIQFCFRYVYRNHYPASCYIISVECTELYA</sequence>
<accession>A0A653DLT3</accession>
<organism evidence="1 2">
    <name type="scientific">Callosobruchus maculatus</name>
    <name type="common">Southern cowpea weevil</name>
    <name type="synonym">Pulse bruchid</name>
    <dbReference type="NCBI Taxonomy" id="64391"/>
    <lineage>
        <taxon>Eukaryota</taxon>
        <taxon>Metazoa</taxon>
        <taxon>Ecdysozoa</taxon>
        <taxon>Arthropoda</taxon>
        <taxon>Hexapoda</taxon>
        <taxon>Insecta</taxon>
        <taxon>Pterygota</taxon>
        <taxon>Neoptera</taxon>
        <taxon>Endopterygota</taxon>
        <taxon>Coleoptera</taxon>
        <taxon>Polyphaga</taxon>
        <taxon>Cucujiformia</taxon>
        <taxon>Chrysomeloidea</taxon>
        <taxon>Chrysomelidae</taxon>
        <taxon>Bruchinae</taxon>
        <taxon>Bruchini</taxon>
        <taxon>Callosobruchus</taxon>
    </lineage>
</organism>